<gene>
    <name evidence="1" type="ORF">AVEN_215171_1</name>
</gene>
<sequence>MLSVYLILFIIYSKFLCSLFYRSISNSQNGETHSQEQKLRRGTTLTPSNSYTKDSYKTWKVMVQSFRRPSKNARGSENYRVAGFSTNRETILKRMGEEKGHDGVDLFFESIAKSAKKLRSDLIYVAKMLGDG</sequence>
<evidence type="ECO:0000313" key="1">
    <source>
        <dbReference type="EMBL" id="GBM43042.1"/>
    </source>
</evidence>
<dbReference type="Proteomes" id="UP000499080">
    <property type="component" value="Unassembled WGS sequence"/>
</dbReference>
<reference evidence="1 2" key="1">
    <citation type="journal article" date="2019" name="Sci. Rep.">
        <title>Orb-weaving spider Araneus ventricosus genome elucidates the spidroin gene catalogue.</title>
        <authorList>
            <person name="Kono N."/>
            <person name="Nakamura H."/>
            <person name="Ohtoshi R."/>
            <person name="Moran D.A.P."/>
            <person name="Shinohara A."/>
            <person name="Yoshida Y."/>
            <person name="Fujiwara M."/>
            <person name="Mori M."/>
            <person name="Tomita M."/>
            <person name="Arakawa K."/>
        </authorList>
    </citation>
    <scope>NUCLEOTIDE SEQUENCE [LARGE SCALE GENOMIC DNA]</scope>
</reference>
<dbReference type="AlphaFoldDB" id="A0A4Y2FNK0"/>
<accession>A0A4Y2FNK0</accession>
<keyword evidence="2" id="KW-1185">Reference proteome</keyword>
<evidence type="ECO:0000313" key="2">
    <source>
        <dbReference type="Proteomes" id="UP000499080"/>
    </source>
</evidence>
<protein>
    <submittedName>
        <fullName evidence="1">Uncharacterized protein</fullName>
    </submittedName>
</protein>
<name>A0A4Y2FNK0_ARAVE</name>
<comment type="caution">
    <text evidence="1">The sequence shown here is derived from an EMBL/GenBank/DDBJ whole genome shotgun (WGS) entry which is preliminary data.</text>
</comment>
<organism evidence="1 2">
    <name type="scientific">Araneus ventricosus</name>
    <name type="common">Orbweaver spider</name>
    <name type="synonym">Epeira ventricosa</name>
    <dbReference type="NCBI Taxonomy" id="182803"/>
    <lineage>
        <taxon>Eukaryota</taxon>
        <taxon>Metazoa</taxon>
        <taxon>Ecdysozoa</taxon>
        <taxon>Arthropoda</taxon>
        <taxon>Chelicerata</taxon>
        <taxon>Arachnida</taxon>
        <taxon>Araneae</taxon>
        <taxon>Araneomorphae</taxon>
        <taxon>Entelegynae</taxon>
        <taxon>Araneoidea</taxon>
        <taxon>Araneidae</taxon>
        <taxon>Araneus</taxon>
    </lineage>
</organism>
<dbReference type="EMBL" id="BGPR01001014">
    <property type="protein sequence ID" value="GBM43042.1"/>
    <property type="molecule type" value="Genomic_DNA"/>
</dbReference>
<proteinExistence type="predicted"/>